<accession>A0A3B0PXQ4</accession>
<keyword evidence="2" id="KW-1185">Reference proteome</keyword>
<dbReference type="Proteomes" id="UP000257559">
    <property type="component" value="Chromosome"/>
</dbReference>
<reference evidence="2" key="1">
    <citation type="submission" date="2018-06" db="EMBL/GenBank/DDBJ databases">
        <authorList>
            <consortium name="Pathogen Informatics"/>
        </authorList>
    </citation>
    <scope>NUCLEOTIDE SEQUENCE [LARGE SCALE GENOMIC DNA]</scope>
    <source>
        <strain evidence="2">NCTC10132</strain>
    </source>
</reference>
<dbReference type="AlphaFoldDB" id="A0A3B0PXQ4"/>
<sequence>MTSNKFDYNDIEYTENEEPILFSNETSFLNNEVYYPNQNVNYKLHEGYKLHTEQLRKRKNADW</sequence>
<proteinExistence type="predicted"/>
<evidence type="ECO:0000313" key="2">
    <source>
        <dbReference type="Proteomes" id="UP000257559"/>
    </source>
</evidence>
<gene>
    <name evidence="1" type="ORF">NCTC10132_01295</name>
</gene>
<dbReference type="EMBL" id="LS991951">
    <property type="protein sequence ID" value="SYV97924.1"/>
    <property type="molecule type" value="Genomic_DNA"/>
</dbReference>
<name>A0A3B0PXQ4_9BACT</name>
<feature type="non-terminal residue" evidence="1">
    <location>
        <position position="63"/>
    </location>
</feature>
<protein>
    <submittedName>
        <fullName evidence="1">Uncharacterized protein</fullName>
    </submittedName>
</protein>
<dbReference type="KEGG" id="medw:NCTC10132_01295"/>
<organism evidence="1 2">
    <name type="scientific">Mycoplasmopsis edwardii</name>
    <dbReference type="NCBI Taxonomy" id="53558"/>
    <lineage>
        <taxon>Bacteria</taxon>
        <taxon>Bacillati</taxon>
        <taxon>Mycoplasmatota</taxon>
        <taxon>Mycoplasmoidales</taxon>
        <taxon>Metamycoplasmataceae</taxon>
        <taxon>Mycoplasmopsis</taxon>
    </lineage>
</organism>
<evidence type="ECO:0000313" key="1">
    <source>
        <dbReference type="EMBL" id="SYV97924.1"/>
    </source>
</evidence>